<name>A0A9N9QFI2_9CUCU</name>
<evidence type="ECO:0000256" key="5">
    <source>
        <dbReference type="ARBA" id="ARBA00023157"/>
    </source>
</evidence>
<dbReference type="PROSITE" id="PS00639">
    <property type="entry name" value="THIOL_PROTEASE_HIS"/>
    <property type="match status" value="1"/>
</dbReference>
<dbReference type="InterPro" id="IPR039417">
    <property type="entry name" value="Peptidase_C1A_papain-like"/>
</dbReference>
<dbReference type="GO" id="GO:0008234">
    <property type="term" value="F:cysteine-type peptidase activity"/>
    <property type="evidence" value="ECO:0007669"/>
    <property type="project" value="UniProtKB-KW"/>
</dbReference>
<keyword evidence="10" id="KW-1185">Reference proteome</keyword>
<dbReference type="InterPro" id="IPR013128">
    <property type="entry name" value="Peptidase_C1A"/>
</dbReference>
<dbReference type="InterPro" id="IPR038765">
    <property type="entry name" value="Papain-like_cys_pep_sf"/>
</dbReference>
<keyword evidence="6" id="KW-0732">Signal</keyword>
<dbReference type="PRINTS" id="PR00705">
    <property type="entry name" value="PAPAIN"/>
</dbReference>
<dbReference type="PANTHER" id="PTHR12411">
    <property type="entry name" value="CYSTEINE PROTEASE FAMILY C1-RELATED"/>
    <property type="match status" value="1"/>
</dbReference>
<feature type="chain" id="PRO_5040293963" description="Cathepsin L" evidence="6">
    <location>
        <begin position="17"/>
        <end position="322"/>
    </location>
</feature>
<evidence type="ECO:0000256" key="6">
    <source>
        <dbReference type="SAM" id="SignalP"/>
    </source>
</evidence>
<keyword evidence="4" id="KW-0788">Thiol protease</keyword>
<dbReference type="SMART" id="SM00645">
    <property type="entry name" value="Pept_C1"/>
    <property type="match status" value="1"/>
</dbReference>
<dbReference type="CDD" id="cd02248">
    <property type="entry name" value="Peptidase_C1A"/>
    <property type="match status" value="1"/>
</dbReference>
<dbReference type="Gene3D" id="3.90.70.10">
    <property type="entry name" value="Cysteine proteinases"/>
    <property type="match status" value="1"/>
</dbReference>
<dbReference type="SMART" id="SM00848">
    <property type="entry name" value="Inhibitor_I29"/>
    <property type="match status" value="1"/>
</dbReference>
<dbReference type="OrthoDB" id="10253408at2759"/>
<evidence type="ECO:0000256" key="2">
    <source>
        <dbReference type="ARBA" id="ARBA00022670"/>
    </source>
</evidence>
<sequence>MKAFFLASLLVVAASASLLQEHAVKFQAFKMAHGRTYLNQVEEAKRFSIFRDNLRSIEEHNALYEQGLVSYKQKITKFADKTKEEFKAFLTLHKKPTLSKTTKYVKTGVAVPDSVDWRQQGQVTPIKDQGNCGSCWAFSITGTTEGAYYRKNGKLVSLSEQQLVDCATDVNDGCQGGFMTETLPYVEQYGLQSEETYPYVAQDNACSYNASKVVTKISSYVVLPVEDENALLEAVATVGPVSVAIDAYYIDSYGSGVFEDADCSPDFLNHGVVIVGYGTENGKDYWLVKNSWGTGWGEEGYMKMARGINMCGISEETVYPVV</sequence>
<dbReference type="InterPro" id="IPR000668">
    <property type="entry name" value="Peptidase_C1A_C"/>
</dbReference>
<evidence type="ECO:0008006" key="11">
    <source>
        <dbReference type="Google" id="ProtNLM"/>
    </source>
</evidence>
<organism evidence="9 10">
    <name type="scientific">Ceutorhynchus assimilis</name>
    <name type="common">cabbage seed weevil</name>
    <dbReference type="NCBI Taxonomy" id="467358"/>
    <lineage>
        <taxon>Eukaryota</taxon>
        <taxon>Metazoa</taxon>
        <taxon>Ecdysozoa</taxon>
        <taxon>Arthropoda</taxon>
        <taxon>Hexapoda</taxon>
        <taxon>Insecta</taxon>
        <taxon>Pterygota</taxon>
        <taxon>Neoptera</taxon>
        <taxon>Endopterygota</taxon>
        <taxon>Coleoptera</taxon>
        <taxon>Polyphaga</taxon>
        <taxon>Cucujiformia</taxon>
        <taxon>Curculionidae</taxon>
        <taxon>Ceutorhynchinae</taxon>
        <taxon>Ceutorhynchus</taxon>
    </lineage>
</organism>
<evidence type="ECO:0000256" key="1">
    <source>
        <dbReference type="ARBA" id="ARBA00008455"/>
    </source>
</evidence>
<evidence type="ECO:0000313" key="9">
    <source>
        <dbReference type="EMBL" id="CAG9762592.1"/>
    </source>
</evidence>
<evidence type="ECO:0000259" key="8">
    <source>
        <dbReference type="SMART" id="SM00848"/>
    </source>
</evidence>
<dbReference type="InterPro" id="IPR013201">
    <property type="entry name" value="Prot_inhib_I29"/>
</dbReference>
<keyword evidence="5" id="KW-1015">Disulfide bond</keyword>
<gene>
    <name evidence="9" type="ORF">CEUTPL_LOCUS3267</name>
</gene>
<dbReference type="Pfam" id="PF08246">
    <property type="entry name" value="Inhibitor_I29"/>
    <property type="match status" value="1"/>
</dbReference>
<dbReference type="InterPro" id="IPR025660">
    <property type="entry name" value="Pept_his_AS"/>
</dbReference>
<accession>A0A9N9QFI2</accession>
<feature type="domain" description="Cathepsin propeptide inhibitor" evidence="8">
    <location>
        <begin position="26"/>
        <end position="86"/>
    </location>
</feature>
<evidence type="ECO:0000313" key="10">
    <source>
        <dbReference type="Proteomes" id="UP001152799"/>
    </source>
</evidence>
<evidence type="ECO:0000256" key="3">
    <source>
        <dbReference type="ARBA" id="ARBA00022801"/>
    </source>
</evidence>
<evidence type="ECO:0000259" key="7">
    <source>
        <dbReference type="SMART" id="SM00645"/>
    </source>
</evidence>
<protein>
    <recommendedName>
        <fullName evidence="11">Cathepsin L</fullName>
    </recommendedName>
</protein>
<dbReference type="PROSITE" id="PS00640">
    <property type="entry name" value="THIOL_PROTEASE_ASN"/>
    <property type="match status" value="1"/>
</dbReference>
<feature type="domain" description="Peptidase C1A papain C-terminal" evidence="7">
    <location>
        <begin position="111"/>
        <end position="321"/>
    </location>
</feature>
<dbReference type="FunFam" id="3.90.70.10:FF:000006">
    <property type="entry name" value="Cathepsin S"/>
    <property type="match status" value="1"/>
</dbReference>
<proteinExistence type="inferred from homology"/>
<reference evidence="9" key="1">
    <citation type="submission" date="2022-01" db="EMBL/GenBank/DDBJ databases">
        <authorList>
            <person name="King R."/>
        </authorList>
    </citation>
    <scope>NUCLEOTIDE SEQUENCE</scope>
</reference>
<dbReference type="InterPro" id="IPR025661">
    <property type="entry name" value="Pept_asp_AS"/>
</dbReference>
<dbReference type="SUPFAM" id="SSF54001">
    <property type="entry name" value="Cysteine proteinases"/>
    <property type="match status" value="1"/>
</dbReference>
<dbReference type="EMBL" id="OU892287">
    <property type="protein sequence ID" value="CAG9762592.1"/>
    <property type="molecule type" value="Genomic_DNA"/>
</dbReference>
<feature type="signal peptide" evidence="6">
    <location>
        <begin position="1"/>
        <end position="16"/>
    </location>
</feature>
<keyword evidence="2" id="KW-0645">Protease</keyword>
<dbReference type="AlphaFoldDB" id="A0A9N9QFI2"/>
<comment type="similarity">
    <text evidence="1">Belongs to the peptidase C1 family.</text>
</comment>
<evidence type="ECO:0000256" key="4">
    <source>
        <dbReference type="ARBA" id="ARBA00022807"/>
    </source>
</evidence>
<dbReference type="GO" id="GO:0006508">
    <property type="term" value="P:proteolysis"/>
    <property type="evidence" value="ECO:0007669"/>
    <property type="project" value="UniProtKB-KW"/>
</dbReference>
<dbReference type="Proteomes" id="UP001152799">
    <property type="component" value="Chromosome 11"/>
</dbReference>
<dbReference type="Pfam" id="PF00112">
    <property type="entry name" value="Peptidase_C1"/>
    <property type="match status" value="1"/>
</dbReference>
<keyword evidence="3" id="KW-0378">Hydrolase</keyword>